<proteinExistence type="predicted"/>
<reference evidence="1 2" key="1">
    <citation type="submission" date="2020-11" db="EMBL/GenBank/DDBJ databases">
        <title>Kefir isolates.</title>
        <authorList>
            <person name="Marcisauskas S."/>
            <person name="Kim Y."/>
            <person name="Blasche S."/>
        </authorList>
    </citation>
    <scope>NUCLEOTIDE SEQUENCE [LARGE SCALE GENOMIC DNA]</scope>
    <source>
        <strain evidence="1 2">KR</strain>
    </source>
</reference>
<protein>
    <submittedName>
        <fullName evidence="1">Uncharacterized protein</fullName>
    </submittedName>
</protein>
<name>A0A9P6VRP9_RHOMI</name>
<sequence>MRSSITAQELHLSSSDGVGGVLDAPLGLLDPREPLRYLKGIFDPPTASLRTLLARFATIATSTPQTRHLSDAPCDEACLLAADALRRREIWTAQSTTLPLPRTRSGTAHQIDVVLVICH</sequence>
<evidence type="ECO:0000313" key="2">
    <source>
        <dbReference type="Proteomes" id="UP000777482"/>
    </source>
</evidence>
<evidence type="ECO:0000313" key="1">
    <source>
        <dbReference type="EMBL" id="KAG0653591.1"/>
    </source>
</evidence>
<dbReference type="AlphaFoldDB" id="A0A9P6VRP9"/>
<keyword evidence="2" id="KW-1185">Reference proteome</keyword>
<gene>
    <name evidence="1" type="ORF">C6P46_002394</name>
</gene>
<organism evidence="1 2">
    <name type="scientific">Rhodotorula mucilaginosa</name>
    <name type="common">Yeast</name>
    <name type="synonym">Rhodotorula rubra</name>
    <dbReference type="NCBI Taxonomy" id="5537"/>
    <lineage>
        <taxon>Eukaryota</taxon>
        <taxon>Fungi</taxon>
        <taxon>Dikarya</taxon>
        <taxon>Basidiomycota</taxon>
        <taxon>Pucciniomycotina</taxon>
        <taxon>Microbotryomycetes</taxon>
        <taxon>Sporidiobolales</taxon>
        <taxon>Sporidiobolaceae</taxon>
        <taxon>Rhodotorula</taxon>
    </lineage>
</organism>
<comment type="caution">
    <text evidence="1">The sequence shown here is derived from an EMBL/GenBank/DDBJ whole genome shotgun (WGS) entry which is preliminary data.</text>
</comment>
<accession>A0A9P6VRP9</accession>
<dbReference type="Proteomes" id="UP000777482">
    <property type="component" value="Unassembled WGS sequence"/>
</dbReference>
<dbReference type="EMBL" id="PUHQ01000189">
    <property type="protein sequence ID" value="KAG0653591.1"/>
    <property type="molecule type" value="Genomic_DNA"/>
</dbReference>